<evidence type="ECO:0000256" key="3">
    <source>
        <dbReference type="ARBA" id="ARBA00012929"/>
    </source>
</evidence>
<organism evidence="8 9">
    <name type="scientific">Polynucleobacter kasalickyi</name>
    <dbReference type="NCBI Taxonomy" id="1938817"/>
    <lineage>
        <taxon>Bacteria</taxon>
        <taxon>Pseudomonadati</taxon>
        <taxon>Pseudomonadota</taxon>
        <taxon>Betaproteobacteria</taxon>
        <taxon>Burkholderiales</taxon>
        <taxon>Burkholderiaceae</taxon>
        <taxon>Polynucleobacter</taxon>
    </lineage>
</organism>
<dbReference type="Pfam" id="PF04321">
    <property type="entry name" value="RmlD_sub_bind"/>
    <property type="match status" value="1"/>
</dbReference>
<dbReference type="InterPro" id="IPR036291">
    <property type="entry name" value="NAD(P)-bd_dom_sf"/>
</dbReference>
<evidence type="ECO:0000256" key="2">
    <source>
        <dbReference type="ARBA" id="ARBA00010944"/>
    </source>
</evidence>
<keyword evidence="6" id="KW-0521">NADP</keyword>
<comment type="similarity">
    <text evidence="2 6">Belongs to the dTDP-4-dehydrorhamnose reductase family.</text>
</comment>
<dbReference type="UniPathway" id="UPA00124"/>
<dbReference type="OrthoDB" id="9803892at2"/>
<comment type="function">
    <text evidence="6">Catalyzes the reduction of dTDP-6-deoxy-L-lyxo-4-hexulose to yield dTDP-L-rhamnose.</text>
</comment>
<protein>
    <recommendedName>
        <fullName evidence="4 6">dTDP-4-dehydrorhamnose reductase</fullName>
        <ecNumber evidence="3 6">1.1.1.133</ecNumber>
    </recommendedName>
</protein>
<evidence type="ECO:0000259" key="7">
    <source>
        <dbReference type="Pfam" id="PF04321"/>
    </source>
</evidence>
<comment type="pathway">
    <text evidence="1 6">Carbohydrate biosynthesis; dTDP-L-rhamnose biosynthesis.</text>
</comment>
<accession>A0A1W1Y2N2</accession>
<keyword evidence="9" id="KW-1185">Reference proteome</keyword>
<dbReference type="GO" id="GO:0005829">
    <property type="term" value="C:cytosol"/>
    <property type="evidence" value="ECO:0007669"/>
    <property type="project" value="TreeGrafter"/>
</dbReference>
<evidence type="ECO:0000313" key="9">
    <source>
        <dbReference type="Proteomes" id="UP000192708"/>
    </source>
</evidence>
<dbReference type="PANTHER" id="PTHR10491">
    <property type="entry name" value="DTDP-4-DEHYDRORHAMNOSE REDUCTASE"/>
    <property type="match status" value="1"/>
</dbReference>
<dbReference type="EMBL" id="FWXJ01000001">
    <property type="protein sequence ID" value="SMC30061.1"/>
    <property type="molecule type" value="Genomic_DNA"/>
</dbReference>
<keyword evidence="6" id="KW-0560">Oxidoreductase</keyword>
<evidence type="ECO:0000256" key="4">
    <source>
        <dbReference type="ARBA" id="ARBA00017099"/>
    </source>
</evidence>
<dbReference type="CDD" id="cd05254">
    <property type="entry name" value="dTDP_HR_like_SDR_e"/>
    <property type="match status" value="1"/>
</dbReference>
<dbReference type="Gene3D" id="3.40.50.720">
    <property type="entry name" value="NAD(P)-binding Rossmann-like Domain"/>
    <property type="match status" value="1"/>
</dbReference>
<proteinExistence type="inferred from homology"/>
<comment type="cofactor">
    <cofactor evidence="6">
        <name>Mg(2+)</name>
        <dbReference type="ChEBI" id="CHEBI:18420"/>
    </cofactor>
    <text evidence="6">Binds 1 Mg(2+) ion per monomer.</text>
</comment>
<evidence type="ECO:0000313" key="8">
    <source>
        <dbReference type="EMBL" id="SMC30061.1"/>
    </source>
</evidence>
<dbReference type="NCBIfam" id="TIGR01214">
    <property type="entry name" value="rmlD"/>
    <property type="match status" value="1"/>
</dbReference>
<dbReference type="PANTHER" id="PTHR10491:SF4">
    <property type="entry name" value="METHIONINE ADENOSYLTRANSFERASE 2 SUBUNIT BETA"/>
    <property type="match status" value="1"/>
</dbReference>
<dbReference type="STRING" id="1938817.SAMN06296008_1017"/>
<dbReference type="RefSeq" id="WP_084281811.1">
    <property type="nucleotide sequence ID" value="NZ_FWXJ01000001.1"/>
</dbReference>
<name>A0A1W1Y2N2_9BURK</name>
<dbReference type="Gene3D" id="3.90.25.10">
    <property type="entry name" value="UDP-galactose 4-epimerase, domain 1"/>
    <property type="match status" value="1"/>
</dbReference>
<dbReference type="AlphaFoldDB" id="A0A1W1Y2N2"/>
<dbReference type="EC" id="1.1.1.133" evidence="3 6"/>
<sequence>MSFSGIASSLKDQLKDHLDLQSHPILVFGKDGQVGRSLQKLFKEFHLPVVFLGRSECDLASELAIIQTLNHYQPQIIINASAYTAVDLAQSDETTAHQINAKAVELMAKYVATISKGVLVHYSTDYVFDGLKESAYLEDDATNPLSVYGQSKLLGEQAIETAFAGVRNNTLDSVEGFVGPRYYILRTSWVYGDGKNFIRTMLSLANQKEELKVIQDQRGCPTSSDWLAQIALQLTFSNTPAGIYHTVVDGETSWHGLAVFAIEIARQAGEGILVKPENILPIPATDYPLPAPRPQNSRMNHQKLKEALAAMPFSAEYPHWEAQVEAYVVNYVTQKLKS</sequence>
<evidence type="ECO:0000256" key="5">
    <source>
        <dbReference type="ARBA" id="ARBA00048200"/>
    </source>
</evidence>
<dbReference type="InterPro" id="IPR029903">
    <property type="entry name" value="RmlD-like-bd"/>
</dbReference>
<reference evidence="8 9" key="1">
    <citation type="submission" date="2017-04" db="EMBL/GenBank/DDBJ databases">
        <authorList>
            <person name="Afonso C.L."/>
            <person name="Miller P.J."/>
            <person name="Scott M.A."/>
            <person name="Spackman E."/>
            <person name="Goraichik I."/>
            <person name="Dimitrov K.M."/>
            <person name="Suarez D.L."/>
            <person name="Swayne D.E."/>
        </authorList>
    </citation>
    <scope>NUCLEOTIDE SEQUENCE [LARGE SCALE GENOMIC DNA]</scope>
    <source>
        <strain evidence="8 9">VK13</strain>
    </source>
</reference>
<dbReference type="GO" id="GO:0008831">
    <property type="term" value="F:dTDP-4-dehydrorhamnose reductase activity"/>
    <property type="evidence" value="ECO:0007669"/>
    <property type="project" value="UniProtKB-EC"/>
</dbReference>
<evidence type="ECO:0000256" key="6">
    <source>
        <dbReference type="RuleBase" id="RU364082"/>
    </source>
</evidence>
<dbReference type="GO" id="GO:0019305">
    <property type="term" value="P:dTDP-rhamnose biosynthetic process"/>
    <property type="evidence" value="ECO:0007669"/>
    <property type="project" value="UniProtKB-UniPathway"/>
</dbReference>
<dbReference type="InterPro" id="IPR005913">
    <property type="entry name" value="dTDP_dehydrorham_reduct"/>
</dbReference>
<evidence type="ECO:0000256" key="1">
    <source>
        <dbReference type="ARBA" id="ARBA00004781"/>
    </source>
</evidence>
<comment type="catalytic activity">
    <reaction evidence="5 6">
        <text>dTDP-beta-L-rhamnose + NADP(+) = dTDP-4-dehydro-beta-L-rhamnose + NADPH + H(+)</text>
        <dbReference type="Rhea" id="RHEA:21796"/>
        <dbReference type="ChEBI" id="CHEBI:15378"/>
        <dbReference type="ChEBI" id="CHEBI:57510"/>
        <dbReference type="ChEBI" id="CHEBI:57783"/>
        <dbReference type="ChEBI" id="CHEBI:58349"/>
        <dbReference type="ChEBI" id="CHEBI:62830"/>
        <dbReference type="EC" id="1.1.1.133"/>
    </reaction>
</comment>
<feature type="domain" description="RmlD-like substrate binding" evidence="7">
    <location>
        <begin position="25"/>
        <end position="330"/>
    </location>
</feature>
<dbReference type="SUPFAM" id="SSF51735">
    <property type="entry name" value="NAD(P)-binding Rossmann-fold domains"/>
    <property type="match status" value="1"/>
</dbReference>
<gene>
    <name evidence="8" type="ORF">SAMN06296008_1017</name>
</gene>
<dbReference type="Proteomes" id="UP000192708">
    <property type="component" value="Unassembled WGS sequence"/>
</dbReference>